<comment type="caution">
    <text evidence="5">The sequence shown here is derived from an EMBL/GenBank/DDBJ whole genome shotgun (WGS) entry which is preliminary data.</text>
</comment>
<protein>
    <recommendedName>
        <fullName evidence="4">Sulfite reductase [NADPH] flavoprotein alpha-component-like FAD-binding domain-containing protein</fullName>
    </recommendedName>
</protein>
<dbReference type="PANTHER" id="PTHR19384:SF17">
    <property type="entry name" value="NADPH--CYTOCHROME P450 REDUCTASE"/>
    <property type="match status" value="1"/>
</dbReference>
<dbReference type="Gene3D" id="3.40.50.360">
    <property type="match status" value="1"/>
</dbReference>
<dbReference type="PANTHER" id="PTHR19384">
    <property type="entry name" value="NITRIC OXIDE SYNTHASE-RELATED"/>
    <property type="match status" value="1"/>
</dbReference>
<dbReference type="InterPro" id="IPR017938">
    <property type="entry name" value="Riboflavin_synthase-like_b-brl"/>
</dbReference>
<dbReference type="SUPFAM" id="SSF52218">
    <property type="entry name" value="Flavoproteins"/>
    <property type="match status" value="1"/>
</dbReference>
<evidence type="ECO:0000256" key="1">
    <source>
        <dbReference type="ARBA" id="ARBA00001917"/>
    </source>
</evidence>
<keyword evidence="6" id="KW-1185">Reference proteome</keyword>
<dbReference type="EMBL" id="JBANRG010000101">
    <property type="protein sequence ID" value="KAK7435880.1"/>
    <property type="molecule type" value="Genomic_DNA"/>
</dbReference>
<evidence type="ECO:0000313" key="5">
    <source>
        <dbReference type="EMBL" id="KAK7435880.1"/>
    </source>
</evidence>
<evidence type="ECO:0000313" key="6">
    <source>
        <dbReference type="Proteomes" id="UP001498398"/>
    </source>
</evidence>
<keyword evidence="2" id="KW-0285">Flavoprotein</keyword>
<dbReference type="Proteomes" id="UP001498398">
    <property type="component" value="Unassembled WGS sequence"/>
</dbReference>
<dbReference type="Pfam" id="PF00667">
    <property type="entry name" value="FAD_binding_1"/>
    <property type="match status" value="1"/>
</dbReference>
<accession>A0ABR1IPF6</accession>
<comment type="cofactor">
    <cofactor evidence="1">
        <name>FMN</name>
        <dbReference type="ChEBI" id="CHEBI:58210"/>
    </cofactor>
</comment>
<name>A0ABR1IPF6_9AGAR</name>
<reference evidence="5 6" key="1">
    <citation type="submission" date="2024-01" db="EMBL/GenBank/DDBJ databases">
        <title>A draft genome for the cacao thread blight pathogen Marasmiellus scandens.</title>
        <authorList>
            <person name="Baruah I.K."/>
            <person name="Leung J."/>
            <person name="Bukari Y."/>
            <person name="Amoako-Attah I."/>
            <person name="Meinhardt L.W."/>
            <person name="Bailey B.A."/>
            <person name="Cohen S.P."/>
        </authorList>
    </citation>
    <scope>NUCLEOTIDE SEQUENCE [LARGE SCALE GENOMIC DNA]</scope>
    <source>
        <strain evidence="5 6">GH-19</strain>
    </source>
</reference>
<dbReference type="Gene3D" id="2.40.30.10">
    <property type="entry name" value="Translation factors"/>
    <property type="match status" value="1"/>
</dbReference>
<organism evidence="5 6">
    <name type="scientific">Marasmiellus scandens</name>
    <dbReference type="NCBI Taxonomy" id="2682957"/>
    <lineage>
        <taxon>Eukaryota</taxon>
        <taxon>Fungi</taxon>
        <taxon>Dikarya</taxon>
        <taxon>Basidiomycota</taxon>
        <taxon>Agaricomycotina</taxon>
        <taxon>Agaricomycetes</taxon>
        <taxon>Agaricomycetidae</taxon>
        <taxon>Agaricales</taxon>
        <taxon>Marasmiineae</taxon>
        <taxon>Omphalotaceae</taxon>
        <taxon>Marasmiellus</taxon>
    </lineage>
</organism>
<gene>
    <name evidence="5" type="ORF">VKT23_019411</name>
</gene>
<evidence type="ECO:0000259" key="4">
    <source>
        <dbReference type="Pfam" id="PF00667"/>
    </source>
</evidence>
<dbReference type="SUPFAM" id="SSF63380">
    <property type="entry name" value="Riboflavin synthase domain-like"/>
    <property type="match status" value="1"/>
</dbReference>
<feature type="domain" description="Sulfite reductase [NADPH] flavoprotein alpha-component-like FAD-binding" evidence="4">
    <location>
        <begin position="142"/>
        <end position="276"/>
    </location>
</feature>
<proteinExistence type="predicted"/>
<sequence>MPFSSCATSQTLQRELSLSSSFGAHRLDGLKYVVFSLGNKTYEHYNLIGRQVDVKLTEMVPFLLENVVRVTMTRAWKKIISNGKMECGKAFATAMGIQEGQGGDTADFAVSEVEKVYLGTLLTATALTLSSTLRDPALLTNMVTADLVKAPFPVPTTVLRHYIDTSGLAGHQMLGTFAELAPNPEAEAYMENLNTDKDAAGNDLSVPLTRKTLLLDPLFYIIVSSITRLQPRYYTILSSPELHPSSIHVTCVIFQWQSFVNEKIGTKWVYGVDSNFLLKLKYAANGEAALLVIDDTTANAVPPKYAIEGPHGVYKAETINKVPIHVRRLTFRFLPIPSCLSS</sequence>
<keyword evidence="3" id="KW-0521">NADP</keyword>
<dbReference type="InterPro" id="IPR029039">
    <property type="entry name" value="Flavoprotein-like_sf"/>
</dbReference>
<dbReference type="InterPro" id="IPR003097">
    <property type="entry name" value="CysJ-like_FAD-binding"/>
</dbReference>
<evidence type="ECO:0000256" key="2">
    <source>
        <dbReference type="ARBA" id="ARBA00022630"/>
    </source>
</evidence>
<evidence type="ECO:0000256" key="3">
    <source>
        <dbReference type="ARBA" id="ARBA00022857"/>
    </source>
</evidence>